<dbReference type="EMBL" id="CATOUU010001068">
    <property type="protein sequence ID" value="CAI9970228.1"/>
    <property type="molecule type" value="Genomic_DNA"/>
</dbReference>
<dbReference type="Proteomes" id="UP001642409">
    <property type="component" value="Unassembled WGS sequence"/>
</dbReference>
<comment type="caution">
    <text evidence="1">The sequence shown here is derived from an EMBL/GenBank/DDBJ whole genome shotgun (WGS) entry which is preliminary data.</text>
</comment>
<reference evidence="2 3" key="2">
    <citation type="submission" date="2024-07" db="EMBL/GenBank/DDBJ databases">
        <authorList>
            <person name="Akdeniz Z."/>
        </authorList>
    </citation>
    <scope>NUCLEOTIDE SEQUENCE [LARGE SCALE GENOMIC DNA]</scope>
</reference>
<organism evidence="1">
    <name type="scientific">Hexamita inflata</name>
    <dbReference type="NCBI Taxonomy" id="28002"/>
    <lineage>
        <taxon>Eukaryota</taxon>
        <taxon>Metamonada</taxon>
        <taxon>Diplomonadida</taxon>
        <taxon>Hexamitidae</taxon>
        <taxon>Hexamitinae</taxon>
        <taxon>Hexamita</taxon>
    </lineage>
</organism>
<gene>
    <name evidence="2" type="ORF">HINF_LOCUS21854</name>
    <name evidence="1" type="ORF">HINF_LOCUS57873</name>
</gene>
<proteinExistence type="predicted"/>
<protein>
    <submittedName>
        <fullName evidence="2">Hypothetical_protein</fullName>
    </submittedName>
</protein>
<dbReference type="AlphaFoldDB" id="A0AA86VLL2"/>
<name>A0AA86VLL2_9EUKA</name>
<evidence type="ECO:0000313" key="1">
    <source>
        <dbReference type="EMBL" id="CAI9970228.1"/>
    </source>
</evidence>
<accession>A0AA86VLL2</accession>
<dbReference type="EMBL" id="CAXDID020000060">
    <property type="protein sequence ID" value="CAL6009956.1"/>
    <property type="molecule type" value="Genomic_DNA"/>
</dbReference>
<keyword evidence="3" id="KW-1185">Reference proteome</keyword>
<sequence>MNQNLSELINQQKINTEQLFNQSQKYIQGNTSELYQQLQINSSVLDKRIFDNVTLLNTALAVNSSILQNMINSSILQINATISAINSSINLKNIEIANNFSSVNNTLIQQNNTINSLLSIVSDLQNQLVDQENAELEPELEINDFQLPELICNQNCFVQQFDISTISQNVSSSNFSSSYVFGNTQIVNNAFINIIDNSLTNSFSLYNQQTYYYYIKVQIGSQSVQSGSIISDQSIKSMNNIIILSKIGSSSAISTQLNILSRISTGSSIRNLFVNIQISSSSYGNISLIGSQNGVLNIRNYQVAGNYYSKQCMSLCVLNTNQAQISITNVNFNPNIYTFGNQSSYLFVQISTSSVQIQQLVLSVGSLSINSLQTTQTSTISIQFQYGGVISQISTSSVIIHNCAVQAYLKQTTNYQNSSGIIIGTASSSIISINNLCALEQTMFAGLVVNQSGLFGIIGGKISFMNVNVNYSVSGNSYFSNFGTIGLLTINCSNGQFTNLQITFTSVQKSSYDDSEINVAALIGQCVAQQIVLNNSNFKTNLSAASNVAVISGYQNSNFSIFNVYISTSNVNSLPQYTCGISGGIFGIINSIPSYTANIYTGLKIIITIQSNVNKNNSYSSAVIGYSGNVDHVHISNCYIQDTIIKSIATNTGMSYASGIISLLQTSDIVIETTKICNMQINAQSQTERGIAAGYIALNDLSNVTFYNIDTISSIILSLSCAAMSSGIMGNISRSNVIITMSKIITTQIYGSDMNNIGTNNDDVRISSGVLSFTNFSQVSISNVNLELSNITMISYKKAATGGIIGWLIRSNSTQIKNSVNNIIFISNSQNNWTHSGGISAIIDQSFDYQTENIVKYITFQNINETNTASYVGGINGYVQRAIAILTNIQVQKILIILNSQYNYCGGIIGIARLYDQSAQSQITISGASVISTNMSISSQCDGVIGSGFGIITENVNVTIDNLQIYSSIINISAKSVYAGSFAGTQYSSSSQTLIKISNSQIYSVQINYQNQTNVYINLILRQQLQSLTNGLLYISSTKSLGFSSINGVTVSNCENVQAQLVNGNNFISENGCI</sequence>
<reference evidence="1" key="1">
    <citation type="submission" date="2023-06" db="EMBL/GenBank/DDBJ databases">
        <authorList>
            <person name="Kurt Z."/>
        </authorList>
    </citation>
    <scope>NUCLEOTIDE SEQUENCE</scope>
</reference>
<evidence type="ECO:0000313" key="3">
    <source>
        <dbReference type="Proteomes" id="UP001642409"/>
    </source>
</evidence>
<evidence type="ECO:0000313" key="2">
    <source>
        <dbReference type="EMBL" id="CAL6009956.1"/>
    </source>
</evidence>